<organism evidence="2 3">
    <name type="scientific">Mycena belliarum</name>
    <dbReference type="NCBI Taxonomy" id="1033014"/>
    <lineage>
        <taxon>Eukaryota</taxon>
        <taxon>Fungi</taxon>
        <taxon>Dikarya</taxon>
        <taxon>Basidiomycota</taxon>
        <taxon>Agaricomycotina</taxon>
        <taxon>Agaricomycetes</taxon>
        <taxon>Agaricomycetidae</taxon>
        <taxon>Agaricales</taxon>
        <taxon>Marasmiineae</taxon>
        <taxon>Mycenaceae</taxon>
        <taxon>Mycena</taxon>
    </lineage>
</organism>
<dbReference type="EMBL" id="JARJCN010000035">
    <property type="protein sequence ID" value="KAJ7085236.1"/>
    <property type="molecule type" value="Genomic_DNA"/>
</dbReference>
<keyword evidence="3" id="KW-1185">Reference proteome</keyword>
<dbReference type="Proteomes" id="UP001222325">
    <property type="component" value="Unassembled WGS sequence"/>
</dbReference>
<comment type="caution">
    <text evidence="2">The sequence shown here is derived from an EMBL/GenBank/DDBJ whole genome shotgun (WGS) entry which is preliminary data.</text>
</comment>
<dbReference type="AlphaFoldDB" id="A0AAD6U302"/>
<evidence type="ECO:0000313" key="2">
    <source>
        <dbReference type="EMBL" id="KAJ7085236.1"/>
    </source>
</evidence>
<sequence length="415" mass="45458">MAAQEHLRHIGCAGFSLDPGVSGPRVKNLGRRQACAAATLTNVGAPPPPCLLDDHCDRGALPPIVFPRAGLNYGLERRTVNFARFSSRRFAPARLAGLGLLGPHAPRRCIAVPRLVRIPPRLIFSSGRFAPCCPDSSETTYRQIFFPALRAGSLTRARASRPTCPETTYRRPASGGIATCPSLNFFLPALRADPHSSETTHRRPASGSPGVRSPPQRLQTTRCCVHPLACTNFCFSATRLETMYRRPASTSRASRLDSFFSSGRFAPCCPDSSETTYRRPASGGLSTLFVLLYALSDVLTSSSLNFFSFRRFAPPLTITLGHLGRLADSIFRRPANGIQPIWFVHHYCCPRASRPNALTRYMGVRRGGFQLSQCVRAQHPTSGLLCSSDALLARFSVPLTRALPPEKRVFFRFGA</sequence>
<evidence type="ECO:0000256" key="1">
    <source>
        <dbReference type="SAM" id="MobiDB-lite"/>
    </source>
</evidence>
<name>A0AAD6U302_9AGAR</name>
<gene>
    <name evidence="2" type="ORF">B0H15DRAFT_1023601</name>
</gene>
<accession>A0AAD6U302</accession>
<protein>
    <submittedName>
        <fullName evidence="2">Uncharacterized protein</fullName>
    </submittedName>
</protein>
<proteinExistence type="predicted"/>
<reference evidence="2" key="1">
    <citation type="submission" date="2023-03" db="EMBL/GenBank/DDBJ databases">
        <title>Massive genome expansion in bonnet fungi (Mycena s.s.) driven by repeated elements and novel gene families across ecological guilds.</title>
        <authorList>
            <consortium name="Lawrence Berkeley National Laboratory"/>
            <person name="Harder C.B."/>
            <person name="Miyauchi S."/>
            <person name="Viragh M."/>
            <person name="Kuo A."/>
            <person name="Thoen E."/>
            <person name="Andreopoulos B."/>
            <person name="Lu D."/>
            <person name="Skrede I."/>
            <person name="Drula E."/>
            <person name="Henrissat B."/>
            <person name="Morin E."/>
            <person name="Kohler A."/>
            <person name="Barry K."/>
            <person name="LaButti K."/>
            <person name="Morin E."/>
            <person name="Salamov A."/>
            <person name="Lipzen A."/>
            <person name="Mereny Z."/>
            <person name="Hegedus B."/>
            <person name="Baldrian P."/>
            <person name="Stursova M."/>
            <person name="Weitz H."/>
            <person name="Taylor A."/>
            <person name="Grigoriev I.V."/>
            <person name="Nagy L.G."/>
            <person name="Martin F."/>
            <person name="Kauserud H."/>
        </authorList>
    </citation>
    <scope>NUCLEOTIDE SEQUENCE</scope>
    <source>
        <strain evidence="2">CBHHK173m</strain>
    </source>
</reference>
<evidence type="ECO:0000313" key="3">
    <source>
        <dbReference type="Proteomes" id="UP001222325"/>
    </source>
</evidence>
<feature type="region of interest" description="Disordered" evidence="1">
    <location>
        <begin position="194"/>
        <end position="217"/>
    </location>
</feature>